<accession>A0A1C0AC02</accession>
<dbReference type="RefSeq" id="WP_068714846.1">
    <property type="nucleotide sequence ID" value="NZ_LWDV01000006.1"/>
</dbReference>
<dbReference type="GO" id="GO:0005886">
    <property type="term" value="C:plasma membrane"/>
    <property type="evidence" value="ECO:0007669"/>
    <property type="project" value="TreeGrafter"/>
</dbReference>
<dbReference type="InterPro" id="IPR006135">
    <property type="entry name" value="T3SS_substrate_exporter"/>
</dbReference>
<dbReference type="OrthoDB" id="9810419at2"/>
<proteinExistence type="predicted"/>
<comment type="caution">
    <text evidence="1">The sequence shown here is derived from an EMBL/GenBank/DDBJ whole genome shotgun (WGS) entry which is preliminary data.</text>
</comment>
<dbReference type="EMBL" id="LWDV01000006">
    <property type="protein sequence ID" value="OCL27919.1"/>
    <property type="molecule type" value="Genomic_DNA"/>
</dbReference>
<evidence type="ECO:0000313" key="1">
    <source>
        <dbReference type="EMBL" id="OCL27919.1"/>
    </source>
</evidence>
<keyword evidence="1" id="KW-0966">Cell projection</keyword>
<dbReference type="PANTHER" id="PTHR30531">
    <property type="entry name" value="FLAGELLAR BIOSYNTHETIC PROTEIN FLHB"/>
    <property type="match status" value="1"/>
</dbReference>
<reference evidence="1 2" key="2">
    <citation type="submission" date="2016-08" db="EMBL/GenBank/DDBJ databases">
        <title>Orenia metallireducens sp. nov. strain Z6, a Novel Metal-reducing Firmicute from the Deep Subsurface.</title>
        <authorList>
            <person name="Maxim B.I."/>
            <person name="Kenneth K."/>
            <person name="Flynn T.M."/>
            <person name="Oloughlin E.J."/>
            <person name="Locke R.A."/>
            <person name="Weber J.R."/>
            <person name="Egan S.M."/>
            <person name="Mackie R.I."/>
            <person name="Cann I.K."/>
        </authorList>
    </citation>
    <scope>NUCLEOTIDE SEQUENCE [LARGE SCALE GENOMIC DNA]</scope>
    <source>
        <strain evidence="1 2">Z6</strain>
    </source>
</reference>
<dbReference type="InterPro" id="IPR029025">
    <property type="entry name" value="T3SS_substrate_exporter_C"/>
</dbReference>
<dbReference type="PANTHER" id="PTHR30531:SF12">
    <property type="entry name" value="FLAGELLAR BIOSYNTHETIC PROTEIN FLHB"/>
    <property type="match status" value="1"/>
</dbReference>
<organism evidence="1 2">
    <name type="scientific">Orenia metallireducens</name>
    <dbReference type="NCBI Taxonomy" id="1413210"/>
    <lineage>
        <taxon>Bacteria</taxon>
        <taxon>Bacillati</taxon>
        <taxon>Bacillota</taxon>
        <taxon>Clostridia</taxon>
        <taxon>Halanaerobiales</taxon>
        <taxon>Halobacteroidaceae</taxon>
        <taxon>Orenia</taxon>
    </lineage>
</organism>
<keyword evidence="1" id="KW-0282">Flagellum</keyword>
<dbReference type="GO" id="GO:0009306">
    <property type="term" value="P:protein secretion"/>
    <property type="evidence" value="ECO:0007669"/>
    <property type="project" value="InterPro"/>
</dbReference>
<dbReference type="SUPFAM" id="SSF160544">
    <property type="entry name" value="EscU C-terminal domain-like"/>
    <property type="match status" value="1"/>
</dbReference>
<gene>
    <name evidence="1" type="ORF">U472_01580</name>
</gene>
<evidence type="ECO:0000313" key="2">
    <source>
        <dbReference type="Proteomes" id="UP000093514"/>
    </source>
</evidence>
<sequence>MKKNKKEIQEEAVALKYDSVENSAPIVIAKGRGELAEEIIKKAKECEIPIKEDRDLVQVLLQLQLGEEIPEELYTVVAEILSFIYSLEELA</sequence>
<keyword evidence="1" id="KW-0969">Cilium</keyword>
<dbReference type="Gene3D" id="3.40.1690.10">
    <property type="entry name" value="secretion proteins EscU"/>
    <property type="match status" value="1"/>
</dbReference>
<protein>
    <submittedName>
        <fullName evidence="1">Flagellar biosynthesis protein FlhB</fullName>
    </submittedName>
</protein>
<dbReference type="Proteomes" id="UP000093514">
    <property type="component" value="Unassembled WGS sequence"/>
</dbReference>
<dbReference type="AlphaFoldDB" id="A0A1C0AC02"/>
<reference evidence="2" key="1">
    <citation type="submission" date="2016-07" db="EMBL/GenBank/DDBJ databases">
        <authorList>
            <person name="Florea S."/>
            <person name="Webb J.S."/>
            <person name="Jaromczyk J."/>
            <person name="Schardl C.L."/>
        </authorList>
    </citation>
    <scope>NUCLEOTIDE SEQUENCE [LARGE SCALE GENOMIC DNA]</scope>
    <source>
        <strain evidence="2">Z6</strain>
    </source>
</reference>
<dbReference type="Pfam" id="PF01312">
    <property type="entry name" value="Bac_export_2"/>
    <property type="match status" value="1"/>
</dbReference>
<name>A0A1C0AC02_9FIRM</name>
<keyword evidence="2" id="KW-1185">Reference proteome</keyword>